<evidence type="ECO:0000313" key="17">
    <source>
        <dbReference type="Proteomes" id="UP000472266"/>
    </source>
</evidence>
<evidence type="ECO:0000256" key="4">
    <source>
        <dbReference type="ARBA" id="ARBA00010617"/>
    </source>
</evidence>
<organism evidence="16 17">
    <name type="scientific">Strigops habroptila</name>
    <name type="common">Kakapo</name>
    <dbReference type="NCBI Taxonomy" id="2489341"/>
    <lineage>
        <taxon>Eukaryota</taxon>
        <taxon>Metazoa</taxon>
        <taxon>Chordata</taxon>
        <taxon>Craniata</taxon>
        <taxon>Vertebrata</taxon>
        <taxon>Euteleostomi</taxon>
        <taxon>Archelosauria</taxon>
        <taxon>Archosauria</taxon>
        <taxon>Dinosauria</taxon>
        <taxon>Saurischia</taxon>
        <taxon>Theropoda</taxon>
        <taxon>Coelurosauria</taxon>
        <taxon>Aves</taxon>
        <taxon>Neognathae</taxon>
        <taxon>Neoaves</taxon>
        <taxon>Telluraves</taxon>
        <taxon>Australaves</taxon>
        <taxon>Psittaciformes</taxon>
        <taxon>Psittacidae</taxon>
        <taxon>Strigops</taxon>
    </lineage>
</organism>
<accession>A0A672TLW7</accession>
<comment type="cofactor">
    <cofactor evidence="1 14">
        <name>heme</name>
        <dbReference type="ChEBI" id="CHEBI:30413"/>
    </cofactor>
</comment>
<evidence type="ECO:0000256" key="3">
    <source>
        <dbReference type="ARBA" id="ARBA00004406"/>
    </source>
</evidence>
<keyword evidence="12 15" id="KW-0503">Monooxygenase</keyword>
<dbReference type="PANTHER" id="PTHR24300:SF356">
    <property type="entry name" value="CYTOCHROME P450 2E1"/>
    <property type="match status" value="1"/>
</dbReference>
<evidence type="ECO:0000256" key="14">
    <source>
        <dbReference type="PIRSR" id="PIRSR602401-1"/>
    </source>
</evidence>
<dbReference type="EC" id="1.14.14.1" evidence="5"/>
<dbReference type="GO" id="GO:0005506">
    <property type="term" value="F:iron ion binding"/>
    <property type="evidence" value="ECO:0007669"/>
    <property type="project" value="InterPro"/>
</dbReference>
<keyword evidence="10 15" id="KW-0560">Oxidoreductase</keyword>
<dbReference type="InterPro" id="IPR036396">
    <property type="entry name" value="Cyt_P450_sf"/>
</dbReference>
<dbReference type="Proteomes" id="UP000472266">
    <property type="component" value="Chromosome 6"/>
</dbReference>
<dbReference type="Gene3D" id="1.10.630.10">
    <property type="entry name" value="Cytochrome P450"/>
    <property type="match status" value="2"/>
</dbReference>
<sequence length="289" mass="33344">MLQLNPKNLPESLKKLSEKYGPVFTIRLGPRKIVVLYGYDVVKEALIDQADDFSGRGKLPILERHFKGSGVATSNGETWKQLRRFALTTLRDFGMGKRSIEERIQEEAHFLVERIRNTHEKVQKEIDGVIGRDRRPCMADRSQMPYTDAVIHEIQRFIDFIPLNVPHTVIKDTKFRNYFIPKDTMIFPLLTPILHDSKEFPNPEKFDPGHFLNANGTFKKSDFFMPFSAGKRICAGEGLARMELFIFLTSILQNFTLKPVVHHKDIDITPVVTVMTNKPRPYEVSFVPR</sequence>
<reference evidence="16" key="3">
    <citation type="submission" date="2025-09" db="UniProtKB">
        <authorList>
            <consortium name="Ensembl"/>
        </authorList>
    </citation>
    <scope>IDENTIFICATION</scope>
</reference>
<protein>
    <recommendedName>
        <fullName evidence="5">unspecific monooxygenase</fullName>
        <ecNumber evidence="5">1.14.14.1</ecNumber>
    </recommendedName>
</protein>
<dbReference type="GO" id="GO:0020037">
    <property type="term" value="F:heme binding"/>
    <property type="evidence" value="ECO:0007669"/>
    <property type="project" value="InterPro"/>
</dbReference>
<keyword evidence="13" id="KW-0472">Membrane</keyword>
<evidence type="ECO:0000313" key="16">
    <source>
        <dbReference type="Ensembl" id="ENSSHBP00005002873.1"/>
    </source>
</evidence>
<evidence type="ECO:0000256" key="13">
    <source>
        <dbReference type="ARBA" id="ARBA00023136"/>
    </source>
</evidence>
<evidence type="ECO:0000256" key="8">
    <source>
        <dbReference type="ARBA" id="ARBA00022824"/>
    </source>
</evidence>
<dbReference type="GO" id="GO:0019373">
    <property type="term" value="P:epoxygenase P450 pathway"/>
    <property type="evidence" value="ECO:0007669"/>
    <property type="project" value="TreeGrafter"/>
</dbReference>
<dbReference type="FunFam" id="1.10.630.10:FF:000238">
    <property type="entry name" value="Cytochrome P450 2A6"/>
    <property type="match status" value="1"/>
</dbReference>
<dbReference type="InterPro" id="IPR001128">
    <property type="entry name" value="Cyt_P450"/>
</dbReference>
<dbReference type="PRINTS" id="PR00463">
    <property type="entry name" value="EP450I"/>
</dbReference>
<reference evidence="16 17" key="1">
    <citation type="submission" date="2019-11" db="EMBL/GenBank/DDBJ databases">
        <title>Strigops habroptila (kakapo) genome, bStrHab1, primary haplotype, v2.</title>
        <authorList>
            <person name="Jarvis E.D."/>
            <person name="Howard J."/>
            <person name="Rhie A."/>
            <person name="Phillippy A."/>
            <person name="Korlach J."/>
            <person name="Digby A."/>
            <person name="Iorns D."/>
            <person name="Eason D."/>
            <person name="Robertson B."/>
            <person name="Raemaekers T."/>
            <person name="Howe K."/>
            <person name="Lewin H."/>
            <person name="Damas J."/>
            <person name="Hastie A."/>
            <person name="Tracey A."/>
            <person name="Chow W."/>
            <person name="Fedrigo O."/>
        </authorList>
    </citation>
    <scope>NUCLEOTIDE SEQUENCE [LARGE SCALE GENOMIC DNA]</scope>
</reference>
<evidence type="ECO:0000256" key="5">
    <source>
        <dbReference type="ARBA" id="ARBA00012109"/>
    </source>
</evidence>
<dbReference type="PANTHER" id="PTHR24300">
    <property type="entry name" value="CYTOCHROME P450 508A4-RELATED"/>
    <property type="match status" value="1"/>
</dbReference>
<keyword evidence="8" id="KW-0256">Endoplasmic reticulum</keyword>
<dbReference type="Ensembl" id="ENSSHBT00005003521.1">
    <property type="protein sequence ID" value="ENSSHBP00005002873.1"/>
    <property type="gene ID" value="ENSSHBG00005002614.1"/>
</dbReference>
<comment type="subcellular location">
    <subcellularLocation>
        <location evidence="3">Endoplasmic reticulum membrane</location>
        <topology evidence="3">Peripheral membrane protein</topology>
    </subcellularLocation>
    <subcellularLocation>
        <location evidence="2">Microsome membrane</location>
        <topology evidence="2">Peripheral membrane protein</topology>
    </subcellularLocation>
</comment>
<dbReference type="GeneTree" id="ENSGT00940000155736"/>
<comment type="similarity">
    <text evidence="4 15">Belongs to the cytochrome P450 family.</text>
</comment>
<keyword evidence="11 14" id="KW-0408">Iron</keyword>
<keyword evidence="7 14" id="KW-0479">Metal-binding</keyword>
<dbReference type="GO" id="GO:0016712">
    <property type="term" value="F:oxidoreductase activity, acting on paired donors, with incorporation or reduction of molecular oxygen, reduced flavin or flavoprotein as one donor, and incorporation of one atom of oxygen"/>
    <property type="evidence" value="ECO:0007669"/>
    <property type="project" value="UniProtKB-EC"/>
</dbReference>
<dbReference type="AlphaFoldDB" id="A0A672TLW7"/>
<evidence type="ECO:0000256" key="6">
    <source>
        <dbReference type="ARBA" id="ARBA00022617"/>
    </source>
</evidence>
<dbReference type="SUPFAM" id="SSF48264">
    <property type="entry name" value="Cytochrome P450"/>
    <property type="match status" value="1"/>
</dbReference>
<dbReference type="InterPro" id="IPR002401">
    <property type="entry name" value="Cyt_P450_E_grp-I"/>
</dbReference>
<dbReference type="GO" id="GO:0008392">
    <property type="term" value="F:arachidonate epoxygenase activity"/>
    <property type="evidence" value="ECO:0007669"/>
    <property type="project" value="TreeGrafter"/>
</dbReference>
<evidence type="ECO:0000256" key="11">
    <source>
        <dbReference type="ARBA" id="ARBA00023004"/>
    </source>
</evidence>
<dbReference type="GO" id="GO:0005789">
    <property type="term" value="C:endoplasmic reticulum membrane"/>
    <property type="evidence" value="ECO:0007669"/>
    <property type="project" value="UniProtKB-SubCell"/>
</dbReference>
<reference evidence="16" key="2">
    <citation type="submission" date="2025-08" db="UniProtKB">
        <authorList>
            <consortium name="Ensembl"/>
        </authorList>
    </citation>
    <scope>IDENTIFICATION</scope>
</reference>
<evidence type="ECO:0000256" key="12">
    <source>
        <dbReference type="ARBA" id="ARBA00023033"/>
    </source>
</evidence>
<evidence type="ECO:0000256" key="10">
    <source>
        <dbReference type="ARBA" id="ARBA00023002"/>
    </source>
</evidence>
<dbReference type="InterPro" id="IPR017972">
    <property type="entry name" value="Cyt_P450_CS"/>
</dbReference>
<dbReference type="InterPro" id="IPR050182">
    <property type="entry name" value="Cytochrome_P450_fam2"/>
</dbReference>
<keyword evidence="17" id="KW-1185">Reference proteome</keyword>
<gene>
    <name evidence="16" type="primary">LOC115609075</name>
</gene>
<dbReference type="GO" id="GO:0006805">
    <property type="term" value="P:xenobiotic metabolic process"/>
    <property type="evidence" value="ECO:0007669"/>
    <property type="project" value="TreeGrafter"/>
</dbReference>
<proteinExistence type="inferred from homology"/>
<keyword evidence="9" id="KW-0492">Microsome</keyword>
<evidence type="ECO:0000256" key="1">
    <source>
        <dbReference type="ARBA" id="ARBA00001971"/>
    </source>
</evidence>
<feature type="binding site" description="axial binding residue" evidence="14">
    <location>
        <position position="234"/>
    </location>
    <ligand>
        <name>heme</name>
        <dbReference type="ChEBI" id="CHEBI:30413"/>
    </ligand>
    <ligandPart>
        <name>Fe</name>
        <dbReference type="ChEBI" id="CHEBI:18248"/>
    </ligandPart>
</feature>
<evidence type="ECO:0000256" key="7">
    <source>
        <dbReference type="ARBA" id="ARBA00022723"/>
    </source>
</evidence>
<evidence type="ECO:0000256" key="9">
    <source>
        <dbReference type="ARBA" id="ARBA00022848"/>
    </source>
</evidence>
<evidence type="ECO:0000256" key="2">
    <source>
        <dbReference type="ARBA" id="ARBA00004174"/>
    </source>
</evidence>
<keyword evidence="6 14" id="KW-0349">Heme</keyword>
<name>A0A672TLW7_STRHB</name>
<dbReference type="Pfam" id="PF00067">
    <property type="entry name" value="p450"/>
    <property type="match status" value="1"/>
</dbReference>
<evidence type="ECO:0000256" key="15">
    <source>
        <dbReference type="RuleBase" id="RU000461"/>
    </source>
</evidence>
<dbReference type="PRINTS" id="PR00385">
    <property type="entry name" value="P450"/>
</dbReference>
<dbReference type="PROSITE" id="PS00086">
    <property type="entry name" value="CYTOCHROME_P450"/>
    <property type="match status" value="1"/>
</dbReference>